<sequence>MSADQSPVAPQPPVAPQAPLLRSDVATATAHNPAGTVTVRCSDRGLPLEVRLDPRELRYGGGHLAATILEVGRLATAEARARRRIELADAGVPPDVLDALGLPTRAALAEAERTADADRPAPTSWLRPL</sequence>
<evidence type="ECO:0008006" key="3">
    <source>
        <dbReference type="Google" id="ProtNLM"/>
    </source>
</evidence>
<proteinExistence type="predicted"/>
<name>A0A1G6Y6A9_9NOCA</name>
<dbReference type="AlphaFoldDB" id="A0A1G6Y6A9"/>
<dbReference type="RefSeq" id="WP_245709409.1">
    <property type="nucleotide sequence ID" value="NZ_FNAB01000007.1"/>
</dbReference>
<reference evidence="1 2" key="1">
    <citation type="submission" date="2016-10" db="EMBL/GenBank/DDBJ databases">
        <authorList>
            <person name="de Groot N.N."/>
        </authorList>
    </citation>
    <scope>NUCLEOTIDE SEQUENCE [LARGE SCALE GENOMIC DNA]</scope>
    <source>
        <strain evidence="1 2">JCM 11308</strain>
    </source>
</reference>
<dbReference type="EMBL" id="FNAB01000007">
    <property type="protein sequence ID" value="SDD86034.1"/>
    <property type="molecule type" value="Genomic_DNA"/>
</dbReference>
<evidence type="ECO:0000313" key="1">
    <source>
        <dbReference type="EMBL" id="SDD86034.1"/>
    </source>
</evidence>
<gene>
    <name evidence="1" type="ORF">SAMN05444580_10761</name>
</gene>
<dbReference type="Proteomes" id="UP000199417">
    <property type="component" value="Unassembled WGS sequence"/>
</dbReference>
<evidence type="ECO:0000313" key="2">
    <source>
        <dbReference type="Proteomes" id="UP000199417"/>
    </source>
</evidence>
<protein>
    <recommendedName>
        <fullName evidence="3">YbaB/EbfC DNA-binding family protein</fullName>
    </recommendedName>
</protein>
<organism evidence="1 2">
    <name type="scientific">Rhodococcus tukisamuensis</name>
    <dbReference type="NCBI Taxonomy" id="168276"/>
    <lineage>
        <taxon>Bacteria</taxon>
        <taxon>Bacillati</taxon>
        <taxon>Actinomycetota</taxon>
        <taxon>Actinomycetes</taxon>
        <taxon>Mycobacteriales</taxon>
        <taxon>Nocardiaceae</taxon>
        <taxon>Rhodococcus</taxon>
    </lineage>
</organism>
<dbReference type="STRING" id="168276.SAMN05444580_10761"/>
<keyword evidence="2" id="KW-1185">Reference proteome</keyword>
<accession>A0A1G6Y6A9</accession>